<dbReference type="GO" id="GO:0009102">
    <property type="term" value="P:biotin biosynthetic process"/>
    <property type="evidence" value="ECO:0007669"/>
    <property type="project" value="TreeGrafter"/>
</dbReference>
<dbReference type="GO" id="GO:0030170">
    <property type="term" value="F:pyridoxal phosphate binding"/>
    <property type="evidence" value="ECO:0007669"/>
    <property type="project" value="InterPro"/>
</dbReference>
<name>A0A3N4PAE3_9BACT</name>
<gene>
    <name evidence="5" type="ORF">EGT74_24920</name>
</gene>
<dbReference type="SUPFAM" id="SSF53383">
    <property type="entry name" value="PLP-dependent transferases"/>
    <property type="match status" value="1"/>
</dbReference>
<dbReference type="Proteomes" id="UP000278351">
    <property type="component" value="Unassembled WGS sequence"/>
</dbReference>
<dbReference type="OrthoDB" id="846426at2"/>
<dbReference type="GO" id="GO:0008483">
    <property type="term" value="F:transaminase activity"/>
    <property type="evidence" value="ECO:0007669"/>
    <property type="project" value="UniProtKB-KW"/>
</dbReference>
<feature type="domain" description="Aminotransferase class I/classII large" evidence="4">
    <location>
        <begin position="63"/>
        <end position="342"/>
    </location>
</feature>
<keyword evidence="5" id="KW-0032">Aminotransferase</keyword>
<organism evidence="5 6">
    <name type="scientific">Chitinophaga lutea</name>
    <dbReference type="NCBI Taxonomy" id="2488634"/>
    <lineage>
        <taxon>Bacteria</taxon>
        <taxon>Pseudomonadati</taxon>
        <taxon>Bacteroidota</taxon>
        <taxon>Chitinophagia</taxon>
        <taxon>Chitinophagales</taxon>
        <taxon>Chitinophagaceae</taxon>
        <taxon>Chitinophaga</taxon>
    </lineage>
</organism>
<dbReference type="InterPro" id="IPR015422">
    <property type="entry name" value="PyrdxlP-dep_Trfase_small"/>
</dbReference>
<dbReference type="Gene3D" id="3.90.1150.10">
    <property type="entry name" value="Aspartate Aminotransferase, domain 1"/>
    <property type="match status" value="1"/>
</dbReference>
<evidence type="ECO:0000256" key="3">
    <source>
        <dbReference type="ARBA" id="ARBA00022898"/>
    </source>
</evidence>
<reference evidence="5 6" key="1">
    <citation type="submission" date="2018-11" db="EMBL/GenBank/DDBJ databases">
        <title>Chitinophaga lutea sp.nov., isolate from arsenic contaminated soil.</title>
        <authorList>
            <person name="Zong Y."/>
        </authorList>
    </citation>
    <scope>NUCLEOTIDE SEQUENCE [LARGE SCALE GENOMIC DNA]</scope>
    <source>
        <strain evidence="5 6">ZY74</strain>
    </source>
</reference>
<sequence length="350" mass="37883">MVKITDTAPGRTALVEGRTCLYFSGFSYLGMHASHTFRDLLAVGLGRFGSVYPSSRISNLQLRLYEELEHALATQLHQQSAVCFSSGYLAAQAAITYAATRGQVLFAPSAHPALRYPGAEVPAGNWNDWLATVVDMVNLGADYQYVLVSDAVNPLTAVINDFSPLATLQKKALVLIDDSHGIGLLGREGEGISPLLPPNPAAHYLITASLAKAYSLEGGMVAGHAADVAAIRHLPLFTASTPMIPANAYAFLHAGNAFTNARRKLANNINMFKRLTAGLDHLQHPHELPVFILEDRTESVYSYLLSRDTFISSFAYPDPQGAKINRIILSALHTGNDLEILAGQLTQYYS</sequence>
<dbReference type="Gene3D" id="3.40.640.10">
    <property type="entry name" value="Type I PLP-dependent aspartate aminotransferase-like (Major domain)"/>
    <property type="match status" value="1"/>
</dbReference>
<evidence type="ECO:0000256" key="2">
    <source>
        <dbReference type="ARBA" id="ARBA00022679"/>
    </source>
</evidence>
<evidence type="ECO:0000313" key="6">
    <source>
        <dbReference type="Proteomes" id="UP000278351"/>
    </source>
</evidence>
<dbReference type="PANTHER" id="PTHR13693">
    <property type="entry name" value="CLASS II AMINOTRANSFERASE/8-AMINO-7-OXONONANOATE SYNTHASE"/>
    <property type="match status" value="1"/>
</dbReference>
<dbReference type="RefSeq" id="WP_123849268.1">
    <property type="nucleotide sequence ID" value="NZ_RPDH01000003.1"/>
</dbReference>
<dbReference type="AlphaFoldDB" id="A0A3N4PAE3"/>
<keyword evidence="3" id="KW-0663">Pyridoxal phosphate</keyword>
<accession>A0A3N4PAE3</accession>
<protein>
    <submittedName>
        <fullName evidence="5">Pyridoxal phosphate-dependent aminotransferase family protein</fullName>
    </submittedName>
</protein>
<evidence type="ECO:0000256" key="1">
    <source>
        <dbReference type="ARBA" id="ARBA00001933"/>
    </source>
</evidence>
<proteinExistence type="predicted"/>
<keyword evidence="2 5" id="KW-0808">Transferase</keyword>
<dbReference type="InterPro" id="IPR050087">
    <property type="entry name" value="AON_synthase_class-II"/>
</dbReference>
<comment type="caution">
    <text evidence="5">The sequence shown here is derived from an EMBL/GenBank/DDBJ whole genome shotgun (WGS) entry which is preliminary data.</text>
</comment>
<dbReference type="EMBL" id="RPDH01000003">
    <property type="protein sequence ID" value="RPE05622.1"/>
    <property type="molecule type" value="Genomic_DNA"/>
</dbReference>
<evidence type="ECO:0000259" key="4">
    <source>
        <dbReference type="Pfam" id="PF00155"/>
    </source>
</evidence>
<keyword evidence="6" id="KW-1185">Reference proteome</keyword>
<dbReference type="Pfam" id="PF00155">
    <property type="entry name" value="Aminotran_1_2"/>
    <property type="match status" value="1"/>
</dbReference>
<dbReference type="InterPro" id="IPR004839">
    <property type="entry name" value="Aminotransferase_I/II_large"/>
</dbReference>
<dbReference type="PANTHER" id="PTHR13693:SF100">
    <property type="entry name" value="8-AMINO-7-OXONONANOATE SYNTHASE"/>
    <property type="match status" value="1"/>
</dbReference>
<dbReference type="GO" id="GO:0008710">
    <property type="term" value="F:8-amino-7-oxononanoate synthase activity"/>
    <property type="evidence" value="ECO:0007669"/>
    <property type="project" value="TreeGrafter"/>
</dbReference>
<comment type="cofactor">
    <cofactor evidence="1">
        <name>pyridoxal 5'-phosphate</name>
        <dbReference type="ChEBI" id="CHEBI:597326"/>
    </cofactor>
</comment>
<dbReference type="InterPro" id="IPR015421">
    <property type="entry name" value="PyrdxlP-dep_Trfase_major"/>
</dbReference>
<dbReference type="InterPro" id="IPR015424">
    <property type="entry name" value="PyrdxlP-dep_Trfase"/>
</dbReference>
<evidence type="ECO:0000313" key="5">
    <source>
        <dbReference type="EMBL" id="RPE05622.1"/>
    </source>
</evidence>